<proteinExistence type="predicted"/>
<sequence length="69" mass="8350">MISFVRNLIYSVQVDREFQQLVESQPQETQERLRIQNQLIRQGYTIVEAQHAYDEMMGNGKIWQYWAED</sequence>
<dbReference type="AlphaFoldDB" id="A0A1Z4JP80"/>
<accession>A0A1Z4JP80</accession>
<name>A0A1Z4JP80_LEPBY</name>
<dbReference type="EMBL" id="AP018203">
    <property type="protein sequence ID" value="BAY58463.1"/>
    <property type="molecule type" value="Genomic_DNA"/>
</dbReference>
<keyword evidence="2" id="KW-1185">Reference proteome</keyword>
<dbReference type="Proteomes" id="UP000217895">
    <property type="component" value="Chromosome"/>
</dbReference>
<organism evidence="1 2">
    <name type="scientific">Leptolyngbya boryana NIES-2135</name>
    <dbReference type="NCBI Taxonomy" id="1973484"/>
    <lineage>
        <taxon>Bacteria</taxon>
        <taxon>Bacillati</taxon>
        <taxon>Cyanobacteriota</taxon>
        <taxon>Cyanophyceae</taxon>
        <taxon>Leptolyngbyales</taxon>
        <taxon>Leptolyngbyaceae</taxon>
        <taxon>Leptolyngbya group</taxon>
        <taxon>Leptolyngbya</taxon>
    </lineage>
</organism>
<gene>
    <name evidence="1" type="ORF">NIES2135_53360</name>
</gene>
<reference evidence="1 2" key="1">
    <citation type="submission" date="2017-06" db="EMBL/GenBank/DDBJ databases">
        <title>Genome sequencing of cyanobaciteial culture collection at National Institute for Environmental Studies (NIES).</title>
        <authorList>
            <person name="Hirose Y."/>
            <person name="Shimura Y."/>
            <person name="Fujisawa T."/>
            <person name="Nakamura Y."/>
            <person name="Kawachi M."/>
        </authorList>
    </citation>
    <scope>NUCLEOTIDE SEQUENCE [LARGE SCALE GENOMIC DNA]</scope>
    <source>
        <strain evidence="1 2">NIES-2135</strain>
    </source>
</reference>
<protein>
    <submittedName>
        <fullName evidence="1">Uncharacterized protein</fullName>
    </submittedName>
</protein>
<evidence type="ECO:0000313" key="1">
    <source>
        <dbReference type="EMBL" id="BAY58463.1"/>
    </source>
</evidence>
<evidence type="ECO:0000313" key="2">
    <source>
        <dbReference type="Proteomes" id="UP000217895"/>
    </source>
</evidence>